<dbReference type="Proteomes" id="UP000243459">
    <property type="component" value="Chromosome 1"/>
</dbReference>
<evidence type="ECO:0000256" key="1">
    <source>
        <dbReference type="SAM" id="MobiDB-lite"/>
    </source>
</evidence>
<organism evidence="2 3">
    <name type="scientific">Asparagus officinalis</name>
    <name type="common">Garden asparagus</name>
    <dbReference type="NCBI Taxonomy" id="4686"/>
    <lineage>
        <taxon>Eukaryota</taxon>
        <taxon>Viridiplantae</taxon>
        <taxon>Streptophyta</taxon>
        <taxon>Embryophyta</taxon>
        <taxon>Tracheophyta</taxon>
        <taxon>Spermatophyta</taxon>
        <taxon>Magnoliopsida</taxon>
        <taxon>Liliopsida</taxon>
        <taxon>Asparagales</taxon>
        <taxon>Asparagaceae</taxon>
        <taxon>Asparagoideae</taxon>
        <taxon>Asparagus</taxon>
    </lineage>
</organism>
<reference evidence="3" key="1">
    <citation type="journal article" date="2017" name="Nat. Commun.">
        <title>The asparagus genome sheds light on the origin and evolution of a young Y chromosome.</title>
        <authorList>
            <person name="Harkess A."/>
            <person name="Zhou J."/>
            <person name="Xu C."/>
            <person name="Bowers J.E."/>
            <person name="Van der Hulst R."/>
            <person name="Ayyampalayam S."/>
            <person name="Mercati F."/>
            <person name="Riccardi P."/>
            <person name="McKain M.R."/>
            <person name="Kakrana A."/>
            <person name="Tang H."/>
            <person name="Ray J."/>
            <person name="Groenendijk J."/>
            <person name="Arikit S."/>
            <person name="Mathioni S.M."/>
            <person name="Nakano M."/>
            <person name="Shan H."/>
            <person name="Telgmann-Rauber A."/>
            <person name="Kanno A."/>
            <person name="Yue Z."/>
            <person name="Chen H."/>
            <person name="Li W."/>
            <person name="Chen Y."/>
            <person name="Xu X."/>
            <person name="Zhang Y."/>
            <person name="Luo S."/>
            <person name="Chen H."/>
            <person name="Gao J."/>
            <person name="Mao Z."/>
            <person name="Pires J.C."/>
            <person name="Luo M."/>
            <person name="Kudrna D."/>
            <person name="Wing R.A."/>
            <person name="Meyers B.C."/>
            <person name="Yi K."/>
            <person name="Kong H."/>
            <person name="Lavrijsen P."/>
            <person name="Sunseri F."/>
            <person name="Falavigna A."/>
            <person name="Ye Y."/>
            <person name="Leebens-Mack J.H."/>
            <person name="Chen G."/>
        </authorList>
    </citation>
    <scope>NUCLEOTIDE SEQUENCE [LARGE SCALE GENOMIC DNA]</scope>
    <source>
        <strain evidence="3">cv. DH0086</strain>
    </source>
</reference>
<accession>A0A5P1FTG1</accession>
<gene>
    <name evidence="2" type="ORF">A4U43_C01F23760</name>
</gene>
<evidence type="ECO:0000313" key="3">
    <source>
        <dbReference type="Proteomes" id="UP000243459"/>
    </source>
</evidence>
<dbReference type="EMBL" id="CM007381">
    <property type="protein sequence ID" value="ONK80963.1"/>
    <property type="molecule type" value="Genomic_DNA"/>
</dbReference>
<dbReference type="AlphaFoldDB" id="A0A5P1FTG1"/>
<evidence type="ECO:0000313" key="2">
    <source>
        <dbReference type="EMBL" id="ONK80963.1"/>
    </source>
</evidence>
<sequence length="132" mass="14215">MSVMNYGWKLPKRKEMIFSRQRCSKGSIKNGRTTSRARIEESGGSSSALKEYLGTHVTLVDPVADTYSCTYPDTQTQEYCVDHHTAHPSSVVPATQSASAQPSPNAQGSTSTQPSSDAHGSTSIAQHSPQDI</sequence>
<feature type="region of interest" description="Disordered" evidence="1">
    <location>
        <begin position="23"/>
        <end position="48"/>
    </location>
</feature>
<dbReference type="Gramene" id="ONK80963">
    <property type="protein sequence ID" value="ONK80963"/>
    <property type="gene ID" value="A4U43_C01F23760"/>
</dbReference>
<proteinExistence type="predicted"/>
<name>A0A5P1FTG1_ASPOF</name>
<protein>
    <submittedName>
        <fullName evidence="2">Uncharacterized protein</fullName>
    </submittedName>
</protein>
<feature type="compositionally biased region" description="Polar residues" evidence="1">
    <location>
        <begin position="92"/>
        <end position="132"/>
    </location>
</feature>
<keyword evidence="3" id="KW-1185">Reference proteome</keyword>
<feature type="region of interest" description="Disordered" evidence="1">
    <location>
        <begin position="81"/>
        <end position="132"/>
    </location>
</feature>